<keyword evidence="1" id="KW-0472">Membrane</keyword>
<evidence type="ECO:0000256" key="1">
    <source>
        <dbReference type="SAM" id="Phobius"/>
    </source>
</evidence>
<keyword evidence="1" id="KW-0812">Transmembrane</keyword>
<accession>A0A031LI92</accession>
<protein>
    <submittedName>
        <fullName evidence="2">Uncharacterized protein</fullName>
    </submittedName>
</protein>
<proteinExistence type="predicted"/>
<keyword evidence="1" id="KW-1133">Transmembrane helix</keyword>
<gene>
    <name evidence="2" type="ORF">CM19_11890</name>
</gene>
<name>A0A031LI92_9CREN</name>
<dbReference type="EMBL" id="JFZT01000061">
    <property type="protein sequence ID" value="EZQ01837.1"/>
    <property type="molecule type" value="Genomic_DNA"/>
</dbReference>
<reference evidence="2 3" key="1">
    <citation type="submission" date="2014-03" db="EMBL/GenBank/DDBJ databases">
        <title>Draft genome sequence of the novel thermoacidophilic archaea Acidianus copahuensis ALE1 strain, isolated from Copahue volcanic area in Neuquen Argentina.</title>
        <authorList>
            <person name="Urbieta M.S."/>
            <person name="Rascovan N."/>
            <person name="Castro C."/>
            <person name="Revale S."/>
            <person name="Giaveno M.A."/>
            <person name="Vazquez M.P."/>
            <person name="Donati E.R."/>
        </authorList>
    </citation>
    <scope>NUCLEOTIDE SEQUENCE [LARGE SCALE GENOMIC DNA]</scope>
    <source>
        <strain evidence="2 3">ALE1</strain>
    </source>
</reference>
<feature type="transmembrane region" description="Helical" evidence="1">
    <location>
        <begin position="33"/>
        <end position="56"/>
    </location>
</feature>
<organism evidence="2 3">
    <name type="scientific">Candidatus Acidianus copahuensis</name>
    <dbReference type="NCBI Taxonomy" id="1160895"/>
    <lineage>
        <taxon>Archaea</taxon>
        <taxon>Thermoproteota</taxon>
        <taxon>Thermoprotei</taxon>
        <taxon>Sulfolobales</taxon>
        <taxon>Sulfolobaceae</taxon>
        <taxon>Acidianus</taxon>
    </lineage>
</organism>
<dbReference type="AlphaFoldDB" id="A0A031LI92"/>
<keyword evidence="3" id="KW-1185">Reference proteome</keyword>
<dbReference type="OrthoDB" id="42900at2157"/>
<evidence type="ECO:0000313" key="2">
    <source>
        <dbReference type="EMBL" id="EZQ01837.1"/>
    </source>
</evidence>
<dbReference type="RefSeq" id="WP_048100556.1">
    <property type="nucleotide sequence ID" value="NZ_JFZT01000061.1"/>
</dbReference>
<comment type="caution">
    <text evidence="2">The sequence shown here is derived from an EMBL/GenBank/DDBJ whole genome shotgun (WGS) entry which is preliminary data.</text>
</comment>
<dbReference type="STRING" id="1160895.CM19_11890"/>
<feature type="transmembrane region" description="Helical" evidence="1">
    <location>
        <begin position="7"/>
        <end position="27"/>
    </location>
</feature>
<evidence type="ECO:0000313" key="3">
    <source>
        <dbReference type="Proteomes" id="UP000024332"/>
    </source>
</evidence>
<sequence>MSLRYAEYYGIAKSSLAIAIYLGYFFAFRPANYIAYIMFAIIALCIIQIGDLMIYAKLQKEMFG</sequence>
<dbReference type="Proteomes" id="UP000024332">
    <property type="component" value="Unassembled WGS sequence"/>
</dbReference>